<reference evidence="10 11" key="1">
    <citation type="journal article" date="2013" name="Genome Announc.">
        <title>Genome Sequence of Novosphingobium lindaniclasticum LE124T, Isolated from a Hexachlorocyclohexane Dumpsite.</title>
        <authorList>
            <person name="Saxena A."/>
            <person name="Nayyar N."/>
            <person name="Sangwan N."/>
            <person name="Kumari R."/>
            <person name="Khurana J.P."/>
            <person name="Lal R."/>
        </authorList>
    </citation>
    <scope>NUCLEOTIDE SEQUENCE [LARGE SCALE GENOMIC DNA]</scope>
    <source>
        <strain evidence="10 11">LE124</strain>
    </source>
</reference>
<keyword evidence="11" id="KW-1185">Reference proteome</keyword>
<keyword evidence="4" id="KW-0902">Two-component regulatory system</keyword>
<gene>
    <name evidence="10" type="ORF">L284_08880</name>
</gene>
<evidence type="ECO:0000256" key="3">
    <source>
        <dbReference type="ARBA" id="ARBA00022553"/>
    </source>
</evidence>
<dbReference type="InterPro" id="IPR005467">
    <property type="entry name" value="His_kinase_dom"/>
</dbReference>
<dbReference type="AlphaFoldDB" id="T0HXT0"/>
<dbReference type="SUPFAM" id="SSF55874">
    <property type="entry name" value="ATPase domain of HSP90 chaperone/DNA topoisomerase II/histidine kinase"/>
    <property type="match status" value="1"/>
</dbReference>
<dbReference type="Pfam" id="PF00512">
    <property type="entry name" value="HisKA"/>
    <property type="match status" value="1"/>
</dbReference>
<keyword evidence="3 5" id="KW-0597">Phosphoprotein</keyword>
<proteinExistence type="predicted"/>
<dbReference type="SUPFAM" id="SSF47384">
    <property type="entry name" value="Homodimeric domain of signal transducing histidine kinase"/>
    <property type="match status" value="1"/>
</dbReference>
<dbReference type="InterPro" id="IPR007891">
    <property type="entry name" value="CHASE3"/>
</dbReference>
<dbReference type="Gene3D" id="1.10.287.130">
    <property type="match status" value="1"/>
</dbReference>
<keyword evidence="6" id="KW-0175">Coiled coil</keyword>
<feature type="coiled-coil region" evidence="6">
    <location>
        <begin position="253"/>
        <end position="326"/>
    </location>
</feature>
<dbReference type="PROSITE" id="PS50110">
    <property type="entry name" value="RESPONSE_REGULATORY"/>
    <property type="match status" value="3"/>
</dbReference>
<dbReference type="CDD" id="cd17546">
    <property type="entry name" value="REC_hyHK_CKI1_RcsC-like"/>
    <property type="match status" value="1"/>
</dbReference>
<feature type="domain" description="Response regulatory" evidence="9">
    <location>
        <begin position="879"/>
        <end position="996"/>
    </location>
</feature>
<feature type="domain" description="Histidine kinase" evidence="8">
    <location>
        <begin position="336"/>
        <end position="568"/>
    </location>
</feature>
<dbReference type="Pfam" id="PF02518">
    <property type="entry name" value="HATPase_c"/>
    <property type="match status" value="1"/>
</dbReference>
<feature type="domain" description="Response regulatory" evidence="9">
    <location>
        <begin position="734"/>
        <end position="849"/>
    </location>
</feature>
<evidence type="ECO:0000256" key="7">
    <source>
        <dbReference type="SAM" id="Phobius"/>
    </source>
</evidence>
<keyword evidence="7" id="KW-1133">Transmembrane helix</keyword>
<feature type="transmembrane region" description="Helical" evidence="7">
    <location>
        <begin position="222"/>
        <end position="242"/>
    </location>
</feature>
<dbReference type="PATRIC" id="fig|1096930.3.peg.1760"/>
<organism evidence="10 11">
    <name type="scientific">Novosphingobium lindaniclasticum LE124</name>
    <dbReference type="NCBI Taxonomy" id="1096930"/>
    <lineage>
        <taxon>Bacteria</taxon>
        <taxon>Pseudomonadati</taxon>
        <taxon>Pseudomonadota</taxon>
        <taxon>Alphaproteobacteria</taxon>
        <taxon>Sphingomonadales</taxon>
        <taxon>Sphingomonadaceae</taxon>
        <taxon>Novosphingobium</taxon>
    </lineage>
</organism>
<dbReference type="CDD" id="cd00082">
    <property type="entry name" value="HisKA"/>
    <property type="match status" value="1"/>
</dbReference>
<dbReference type="PANTHER" id="PTHR45339">
    <property type="entry name" value="HYBRID SIGNAL TRANSDUCTION HISTIDINE KINASE J"/>
    <property type="match status" value="1"/>
</dbReference>
<dbReference type="Pfam" id="PF05227">
    <property type="entry name" value="CHASE3"/>
    <property type="match status" value="2"/>
</dbReference>
<evidence type="ECO:0000256" key="1">
    <source>
        <dbReference type="ARBA" id="ARBA00000085"/>
    </source>
</evidence>
<dbReference type="FunFam" id="3.30.565.10:FF:000010">
    <property type="entry name" value="Sensor histidine kinase RcsC"/>
    <property type="match status" value="1"/>
</dbReference>
<evidence type="ECO:0000259" key="8">
    <source>
        <dbReference type="PROSITE" id="PS50109"/>
    </source>
</evidence>
<dbReference type="eggNOG" id="COG0745">
    <property type="taxonomic scope" value="Bacteria"/>
</dbReference>
<evidence type="ECO:0000313" key="11">
    <source>
        <dbReference type="Proteomes" id="UP000015527"/>
    </source>
</evidence>
<dbReference type="SMART" id="SM00388">
    <property type="entry name" value="HisKA"/>
    <property type="match status" value="1"/>
</dbReference>
<dbReference type="PRINTS" id="PR00344">
    <property type="entry name" value="BCTRLSENSOR"/>
</dbReference>
<dbReference type="InterPro" id="IPR003661">
    <property type="entry name" value="HisK_dim/P_dom"/>
</dbReference>
<feature type="domain" description="Response regulatory" evidence="9">
    <location>
        <begin position="610"/>
        <end position="725"/>
    </location>
</feature>
<dbReference type="Gene3D" id="3.40.50.2300">
    <property type="match status" value="3"/>
</dbReference>
<feature type="transmembrane region" description="Helical" evidence="7">
    <location>
        <begin position="30"/>
        <end position="52"/>
    </location>
</feature>
<evidence type="ECO:0000256" key="2">
    <source>
        <dbReference type="ARBA" id="ARBA00012438"/>
    </source>
</evidence>
<evidence type="ECO:0000313" key="10">
    <source>
        <dbReference type="EMBL" id="EQB16893.1"/>
    </source>
</evidence>
<feature type="modified residue" description="4-aspartylphosphate" evidence="5">
    <location>
        <position position="929"/>
    </location>
</feature>
<sequence length="1003" mass="111426">MRDDAGLALERGDIPMTLVSRRENWSARHATAIAIAIAIITASFLFAALIFISQSASADRARGWVEHTYTVRRHISLLQNLYQGAQAAQPGYLLTGDPGFLQSYRDALRDSKNASPSDTRTPMRRSIRQELALLRRMTADNPSQRANLDELEVRSQALLDHLAAGVEKRTTGRAATIEDELKQGAALMARVGEQLAIMTAEEQHLLKQRQEIDAANLDHNKWLTGGISLASYLGMVLAVWFYQRSRGRSLAQERLYTQELERREEELKVQQEELKASNEEIEASNEELEEKTCALEEQNERIQAQADDLEAAKRLVEQKVREVEQSSKYKSEFLANMSHELRTPLNSLLILSRSLAANETGNLTEEQAEEARVIHSGGLELLNLINDILDLSKVEAGKIHVMAADMPVDALVARLRASFEPVSRDKGVAFQIERDPLLPANLHTDAQRVEQILKNLLSNAFKFTARGAVTLALRRVSEDETLQRAELDPAHTVALAVTDTGIGIEEGKLKDIFEAFQQEDGSIDRHYGGTGLGLTIARKFAQVLGGEIHVRSVKGEGSTFTLYLPAGQVERLAAPVAPVAALPDPPNDVLPAPRPFVEDDRQAIIPGERILLVIEDDRAFAMTLMKTARARGYKVLVADNGMTGLMLAADHPVTAILLDLRLPDMNGLRVLDQLKHGLNTRHIPVHVISAIDEGDVPATPRGAALGYLAKPVSEEDLDRAFVRIETVLETEIKRVLLIEDDRATQTAIRSLLAHKRIEIVVCETGTAALQQMASGDFGCVILDLSLPDMTGFEWLQAAEDLEGHRPPVIVHTARDLTEEENRSLVQYTESVIIKGASSPERLLDEVTLFLHSVESSLSHQQRALIRMHHDPDEALKDRTILLVDDDMRNTFALSKALKKHGLTLVIADNGQMALDSLRENPRIELVIMDVMMPVMDGYQAIREIRRNREWANLPIVALTARAMPGEAESCIEAGANDYMTKPVDIDRLLTLLRIWLFRQEQAA</sequence>
<dbReference type="InterPro" id="IPR003594">
    <property type="entry name" value="HATPase_dom"/>
</dbReference>
<dbReference type="SUPFAM" id="SSF52172">
    <property type="entry name" value="CheY-like"/>
    <property type="match status" value="3"/>
</dbReference>
<dbReference type="CDD" id="cd19410">
    <property type="entry name" value="HK9-like_sensor"/>
    <property type="match status" value="1"/>
</dbReference>
<dbReference type="InterPro" id="IPR036890">
    <property type="entry name" value="HATPase_C_sf"/>
</dbReference>
<accession>T0HXT0</accession>
<protein>
    <recommendedName>
        <fullName evidence="2">histidine kinase</fullName>
        <ecNumber evidence="2">2.7.13.3</ecNumber>
    </recommendedName>
</protein>
<name>T0HXT0_9SPHN</name>
<dbReference type="Pfam" id="PF00072">
    <property type="entry name" value="Response_reg"/>
    <property type="match status" value="3"/>
</dbReference>
<dbReference type="CDD" id="cd00156">
    <property type="entry name" value="REC"/>
    <property type="match status" value="2"/>
</dbReference>
<dbReference type="PROSITE" id="PS50109">
    <property type="entry name" value="HIS_KIN"/>
    <property type="match status" value="1"/>
</dbReference>
<dbReference type="PANTHER" id="PTHR45339:SF1">
    <property type="entry name" value="HYBRID SIGNAL TRANSDUCTION HISTIDINE KINASE J"/>
    <property type="match status" value="1"/>
</dbReference>
<dbReference type="CDD" id="cd16922">
    <property type="entry name" value="HATPase_EvgS-ArcB-TorS-like"/>
    <property type="match status" value="1"/>
</dbReference>
<dbReference type="EC" id="2.7.13.3" evidence="2"/>
<dbReference type="eggNOG" id="COG5002">
    <property type="taxonomic scope" value="Bacteria"/>
</dbReference>
<keyword evidence="7" id="KW-0472">Membrane</keyword>
<evidence type="ECO:0000256" key="6">
    <source>
        <dbReference type="SAM" id="Coils"/>
    </source>
</evidence>
<evidence type="ECO:0000256" key="4">
    <source>
        <dbReference type="ARBA" id="ARBA00023012"/>
    </source>
</evidence>
<dbReference type="Gene3D" id="3.30.565.10">
    <property type="entry name" value="Histidine kinase-like ATPase, C-terminal domain"/>
    <property type="match status" value="1"/>
</dbReference>
<comment type="catalytic activity">
    <reaction evidence="1">
        <text>ATP + protein L-histidine = ADP + protein N-phospho-L-histidine.</text>
        <dbReference type="EC" id="2.7.13.3"/>
    </reaction>
</comment>
<dbReference type="GO" id="GO:0000155">
    <property type="term" value="F:phosphorelay sensor kinase activity"/>
    <property type="evidence" value="ECO:0007669"/>
    <property type="project" value="InterPro"/>
</dbReference>
<keyword evidence="7" id="KW-0812">Transmembrane</keyword>
<dbReference type="EMBL" id="ATHL01000061">
    <property type="protein sequence ID" value="EQB16893.1"/>
    <property type="molecule type" value="Genomic_DNA"/>
</dbReference>
<evidence type="ECO:0000259" key="9">
    <source>
        <dbReference type="PROSITE" id="PS50110"/>
    </source>
</evidence>
<dbReference type="InterPro" id="IPR036097">
    <property type="entry name" value="HisK_dim/P_sf"/>
</dbReference>
<dbReference type="SMART" id="SM00387">
    <property type="entry name" value="HATPase_c"/>
    <property type="match status" value="1"/>
</dbReference>
<dbReference type="InterPro" id="IPR011006">
    <property type="entry name" value="CheY-like_superfamily"/>
</dbReference>
<dbReference type="RefSeq" id="WP_021233672.1">
    <property type="nucleotide sequence ID" value="NZ_ATHL01000061.1"/>
</dbReference>
<comment type="caution">
    <text evidence="10">The sequence shown here is derived from an EMBL/GenBank/DDBJ whole genome shotgun (WGS) entry which is preliminary data.</text>
</comment>
<dbReference type="InterPro" id="IPR004358">
    <property type="entry name" value="Sig_transdc_His_kin-like_C"/>
</dbReference>
<evidence type="ECO:0000256" key="5">
    <source>
        <dbReference type="PROSITE-ProRule" id="PRU00169"/>
    </source>
</evidence>
<dbReference type="SMART" id="SM00448">
    <property type="entry name" value="REC"/>
    <property type="match status" value="3"/>
</dbReference>
<dbReference type="InterPro" id="IPR001789">
    <property type="entry name" value="Sig_transdc_resp-reg_receiver"/>
</dbReference>
<feature type="modified residue" description="4-aspartylphosphate" evidence="5">
    <location>
        <position position="659"/>
    </location>
</feature>
<feature type="modified residue" description="4-aspartylphosphate" evidence="5">
    <location>
        <position position="783"/>
    </location>
</feature>
<dbReference type="OrthoDB" id="9801651at2"/>
<dbReference type="Proteomes" id="UP000015527">
    <property type="component" value="Unassembled WGS sequence"/>
</dbReference>